<feature type="transmembrane region" description="Helical" evidence="1">
    <location>
        <begin position="213"/>
        <end position="234"/>
    </location>
</feature>
<organism evidence="4 5">
    <name type="scientific">Ajellomyces capsulatus</name>
    <name type="common">Darling's disease fungus</name>
    <name type="synonym">Histoplasma capsulatum</name>
    <dbReference type="NCBI Taxonomy" id="5037"/>
    <lineage>
        <taxon>Eukaryota</taxon>
        <taxon>Fungi</taxon>
        <taxon>Dikarya</taxon>
        <taxon>Ascomycota</taxon>
        <taxon>Pezizomycotina</taxon>
        <taxon>Eurotiomycetes</taxon>
        <taxon>Eurotiomycetidae</taxon>
        <taxon>Onygenales</taxon>
        <taxon>Ajellomycetaceae</taxon>
        <taxon>Histoplasma</taxon>
    </lineage>
</organism>
<dbReference type="Pfam" id="PF16010">
    <property type="entry name" value="CDH-cyt"/>
    <property type="match status" value="1"/>
</dbReference>
<dbReference type="Gene3D" id="1.20.120.1770">
    <property type="match status" value="1"/>
</dbReference>
<feature type="chain" id="PRO_5034107483" evidence="2">
    <location>
        <begin position="20"/>
        <end position="402"/>
    </location>
</feature>
<accession>A0A8A1M8B4</accession>
<evidence type="ECO:0000256" key="2">
    <source>
        <dbReference type="SAM" id="SignalP"/>
    </source>
</evidence>
<dbReference type="Proteomes" id="UP000663671">
    <property type="component" value="Chromosome 7"/>
</dbReference>
<keyword evidence="1" id="KW-1133">Transmembrane helix</keyword>
<feature type="signal peptide" evidence="2">
    <location>
        <begin position="1"/>
        <end position="19"/>
    </location>
</feature>
<dbReference type="SMART" id="SM00664">
    <property type="entry name" value="DoH"/>
    <property type="match status" value="1"/>
</dbReference>
<dbReference type="Gene3D" id="2.60.40.1210">
    <property type="entry name" value="Cellobiose dehydrogenase, cytochrome domain"/>
    <property type="match status" value="1"/>
</dbReference>
<dbReference type="PANTHER" id="PTHR47797:SF1">
    <property type="entry name" value="CYTOCHROME B561 DOMAIN-CONTAINING PROTEIN-RELATED"/>
    <property type="match status" value="1"/>
</dbReference>
<dbReference type="EMBL" id="CP069112">
    <property type="protein sequence ID" value="QSS62758.1"/>
    <property type="molecule type" value="Genomic_DNA"/>
</dbReference>
<evidence type="ECO:0000313" key="4">
    <source>
        <dbReference type="EMBL" id="QSS62758.1"/>
    </source>
</evidence>
<dbReference type="VEuPathDB" id="FungiDB:I7I51_02498"/>
<dbReference type="CDD" id="cd09630">
    <property type="entry name" value="CDH_like_cytochrome"/>
    <property type="match status" value="1"/>
</dbReference>
<protein>
    <submittedName>
        <fullName evidence="4">Integral membrane protein</fullName>
    </submittedName>
</protein>
<feature type="transmembrane region" description="Helical" evidence="1">
    <location>
        <begin position="246"/>
        <end position="266"/>
    </location>
</feature>
<feature type="transmembrane region" description="Helical" evidence="1">
    <location>
        <begin position="317"/>
        <end position="337"/>
    </location>
</feature>
<name>A0A8A1M8B4_AJECA</name>
<feature type="transmembrane region" description="Helical" evidence="1">
    <location>
        <begin position="278"/>
        <end position="297"/>
    </location>
</feature>
<dbReference type="InterPro" id="IPR005018">
    <property type="entry name" value="DOMON_domain"/>
</dbReference>
<feature type="domain" description="DOMON" evidence="3">
    <location>
        <begin position="65"/>
        <end position="156"/>
    </location>
</feature>
<dbReference type="CDD" id="cd08760">
    <property type="entry name" value="Cyt_b561_FRRS1_like"/>
    <property type="match status" value="1"/>
</dbReference>
<keyword evidence="2" id="KW-0732">Signal</keyword>
<evidence type="ECO:0000313" key="5">
    <source>
        <dbReference type="Proteomes" id="UP000663671"/>
    </source>
</evidence>
<feature type="transmembrane region" description="Helical" evidence="1">
    <location>
        <begin position="349"/>
        <end position="370"/>
    </location>
</feature>
<dbReference type="AlphaFoldDB" id="A0A8A1M8B4"/>
<dbReference type="OrthoDB" id="19261at2759"/>
<evidence type="ECO:0000259" key="3">
    <source>
        <dbReference type="SMART" id="SM00664"/>
    </source>
</evidence>
<gene>
    <name evidence="4" type="ORF">I7I51_02498</name>
</gene>
<reference evidence="4" key="1">
    <citation type="submission" date="2021-01" db="EMBL/GenBank/DDBJ databases">
        <title>Chromosome-level genome assembly of a human fungal pathogen reveals clustering of transcriptionally co-regulated genes.</title>
        <authorList>
            <person name="Voorhies M."/>
            <person name="Cohen S."/>
            <person name="Shea T.P."/>
            <person name="Petrus S."/>
            <person name="Munoz J.F."/>
            <person name="Poplawski S."/>
            <person name="Goldman W.E."/>
            <person name="Michael T."/>
            <person name="Cuomo C.A."/>
            <person name="Sil A."/>
            <person name="Beyhan S."/>
        </authorList>
    </citation>
    <scope>NUCLEOTIDE SEQUENCE</scope>
    <source>
        <strain evidence="4">WU24</strain>
    </source>
</reference>
<proteinExistence type="predicted"/>
<dbReference type="InterPro" id="IPR015920">
    <property type="entry name" value="Cellobiose_DH-like_cyt"/>
</dbReference>
<keyword evidence="1" id="KW-0812">Transmembrane</keyword>
<dbReference type="PANTHER" id="PTHR47797">
    <property type="entry name" value="DEHYDROGENASE, PUTATIVE (AFU_ORTHOLOGUE AFUA_8G05805)-RELATED"/>
    <property type="match status" value="1"/>
</dbReference>
<sequence>MRLFSSVVTAVMLVNASMAFIQTAQFRPGDEKGISYSVNVPPSTASRGQGPIYFQMEAPSDTTEWFSLGQGTGMAGANIFVAYISSDKKNITLSPRLGRGHMLPDYNPSAQVRLLEGSGISNGKIIAKVLCESCMSWDGGSMNPTDTKSPWIWAVKRGNPLNSADVEASIPFHDNQGTFTFDLTVDADREDGSSGSTAGISQRTIDIKRVTHGIIMSVVFVILFPTFALTLFLVPYSKTATRIHAPLQILTLCAAVTGFGVGISLGLDLKRATMYHPIIGYVVIGWLLLFQPLLGYWHHLNYVRTRGPSAMGLVHRWVGRSMLVLGIINGGLGFKFSGIGKETVPKSGVIVYAILAGVISVAYIITLTWGTSKKKKNQQRLRSDESFFDSENIKLADGRRRG</sequence>
<dbReference type="SUPFAM" id="SSF49344">
    <property type="entry name" value="CBD9-like"/>
    <property type="match status" value="1"/>
</dbReference>
<evidence type="ECO:0000256" key="1">
    <source>
        <dbReference type="SAM" id="Phobius"/>
    </source>
</evidence>
<keyword evidence="1" id="KW-0472">Membrane</keyword>